<evidence type="ECO:0008006" key="3">
    <source>
        <dbReference type="Google" id="ProtNLM"/>
    </source>
</evidence>
<dbReference type="AlphaFoldDB" id="A0AAU9W2F7"/>
<dbReference type="EMBL" id="CALNXJ010000008">
    <property type="protein sequence ID" value="CAH3045759.1"/>
    <property type="molecule type" value="Genomic_DNA"/>
</dbReference>
<keyword evidence="2" id="KW-1185">Reference proteome</keyword>
<dbReference type="InterPro" id="IPR036179">
    <property type="entry name" value="Ig-like_dom_sf"/>
</dbReference>
<reference evidence="1 2" key="1">
    <citation type="submission" date="2022-05" db="EMBL/GenBank/DDBJ databases">
        <authorList>
            <consortium name="Genoscope - CEA"/>
            <person name="William W."/>
        </authorList>
    </citation>
    <scope>NUCLEOTIDE SEQUENCE [LARGE SCALE GENOMIC DNA]</scope>
</reference>
<gene>
    <name evidence="1" type="ORF">PMEA_00033772</name>
</gene>
<dbReference type="InterPro" id="IPR013783">
    <property type="entry name" value="Ig-like_fold"/>
</dbReference>
<comment type="caution">
    <text evidence="1">The sequence shown here is derived from an EMBL/GenBank/DDBJ whole genome shotgun (WGS) entry which is preliminary data.</text>
</comment>
<sequence length="131" mass="15189">TVVLFHALVSAHPLETVDILFSRSKRESSTDFRKYEILKNNYSIITLGKEEDGKKFFCKENAIYTATCRERFSFSYINSTNMAFQIRNIMSQDAGQYSCQAYFTGANKENDPQYEHVYLIVQGKVCTFTYL</sequence>
<dbReference type="Gene3D" id="2.60.40.10">
    <property type="entry name" value="Immunoglobulins"/>
    <property type="match status" value="1"/>
</dbReference>
<evidence type="ECO:0000313" key="1">
    <source>
        <dbReference type="EMBL" id="CAH3045759.1"/>
    </source>
</evidence>
<dbReference type="SUPFAM" id="SSF48726">
    <property type="entry name" value="Immunoglobulin"/>
    <property type="match status" value="1"/>
</dbReference>
<organism evidence="1 2">
    <name type="scientific">Pocillopora meandrina</name>
    <dbReference type="NCBI Taxonomy" id="46732"/>
    <lineage>
        <taxon>Eukaryota</taxon>
        <taxon>Metazoa</taxon>
        <taxon>Cnidaria</taxon>
        <taxon>Anthozoa</taxon>
        <taxon>Hexacorallia</taxon>
        <taxon>Scleractinia</taxon>
        <taxon>Astrocoeniina</taxon>
        <taxon>Pocilloporidae</taxon>
        <taxon>Pocillopora</taxon>
    </lineage>
</organism>
<feature type="non-terminal residue" evidence="1">
    <location>
        <position position="1"/>
    </location>
</feature>
<accession>A0AAU9W2F7</accession>
<proteinExistence type="predicted"/>
<protein>
    <recommendedName>
        <fullName evidence="3">Immunoglobulin subtype domain-containing protein</fullName>
    </recommendedName>
</protein>
<evidence type="ECO:0000313" key="2">
    <source>
        <dbReference type="Proteomes" id="UP001159428"/>
    </source>
</evidence>
<name>A0AAU9W2F7_9CNID</name>
<dbReference type="Proteomes" id="UP001159428">
    <property type="component" value="Unassembled WGS sequence"/>
</dbReference>